<name>A0A937G335_9BACT</name>
<dbReference type="Gene3D" id="3.40.50.150">
    <property type="entry name" value="Vaccinia Virus protein VP39"/>
    <property type="match status" value="1"/>
</dbReference>
<gene>
    <name evidence="4" type="ORF">JMN32_26030</name>
</gene>
<keyword evidence="1 4" id="KW-0489">Methyltransferase</keyword>
<dbReference type="PANTHER" id="PTHR43861">
    <property type="entry name" value="TRANS-ACONITATE 2-METHYLTRANSFERASE-RELATED"/>
    <property type="match status" value="1"/>
</dbReference>
<feature type="domain" description="Methyltransferase" evidence="3">
    <location>
        <begin position="44"/>
        <end position="143"/>
    </location>
</feature>
<dbReference type="AlphaFoldDB" id="A0A937G335"/>
<accession>A0A937G335</accession>
<dbReference type="PANTHER" id="PTHR43861:SF1">
    <property type="entry name" value="TRANS-ACONITATE 2-METHYLTRANSFERASE"/>
    <property type="match status" value="1"/>
</dbReference>
<dbReference type="GO" id="GO:0032259">
    <property type="term" value="P:methylation"/>
    <property type="evidence" value="ECO:0007669"/>
    <property type="project" value="UniProtKB-KW"/>
</dbReference>
<dbReference type="Pfam" id="PF13649">
    <property type="entry name" value="Methyltransf_25"/>
    <property type="match status" value="1"/>
</dbReference>
<evidence type="ECO:0000256" key="1">
    <source>
        <dbReference type="ARBA" id="ARBA00022603"/>
    </source>
</evidence>
<reference evidence="4" key="1">
    <citation type="submission" date="2021-01" db="EMBL/GenBank/DDBJ databases">
        <title>Fulvivirga kasyanovii gen. nov., sp nov., a novel member of the phylum Bacteroidetes isolated from seawater in a mussel farm.</title>
        <authorList>
            <person name="Zhao L.-H."/>
            <person name="Wang Z.-J."/>
        </authorList>
    </citation>
    <scope>NUCLEOTIDE SEQUENCE</scope>
    <source>
        <strain evidence="4">29W222</strain>
    </source>
</reference>
<evidence type="ECO:0000256" key="2">
    <source>
        <dbReference type="ARBA" id="ARBA00022679"/>
    </source>
</evidence>
<dbReference type="CDD" id="cd02440">
    <property type="entry name" value="AdoMet_MTases"/>
    <property type="match status" value="1"/>
</dbReference>
<organism evidence="4 5">
    <name type="scientific">Fulvivirga marina</name>
    <dbReference type="NCBI Taxonomy" id="2494733"/>
    <lineage>
        <taxon>Bacteria</taxon>
        <taxon>Pseudomonadati</taxon>
        <taxon>Bacteroidota</taxon>
        <taxon>Cytophagia</taxon>
        <taxon>Cytophagales</taxon>
        <taxon>Fulvivirgaceae</taxon>
        <taxon>Fulvivirga</taxon>
    </lineage>
</organism>
<comment type="caution">
    <text evidence="4">The sequence shown here is derived from an EMBL/GenBank/DDBJ whole genome shotgun (WGS) entry which is preliminary data.</text>
</comment>
<evidence type="ECO:0000259" key="3">
    <source>
        <dbReference type="Pfam" id="PF13649"/>
    </source>
</evidence>
<proteinExistence type="predicted"/>
<evidence type="ECO:0000313" key="4">
    <source>
        <dbReference type="EMBL" id="MBL6449797.1"/>
    </source>
</evidence>
<dbReference type="InterPro" id="IPR041698">
    <property type="entry name" value="Methyltransf_25"/>
</dbReference>
<keyword evidence="5" id="KW-1185">Reference proteome</keyword>
<keyword evidence="2" id="KW-0808">Transferase</keyword>
<dbReference type="GO" id="GO:0008168">
    <property type="term" value="F:methyltransferase activity"/>
    <property type="evidence" value="ECO:0007669"/>
    <property type="project" value="UniProtKB-KW"/>
</dbReference>
<evidence type="ECO:0000313" key="5">
    <source>
        <dbReference type="Proteomes" id="UP000614216"/>
    </source>
</evidence>
<protein>
    <submittedName>
        <fullName evidence="4">Class I SAM-dependent methyltransferase</fullName>
    </submittedName>
</protein>
<dbReference type="SUPFAM" id="SSF53335">
    <property type="entry name" value="S-adenosyl-L-methionine-dependent methyltransferases"/>
    <property type="match status" value="1"/>
</dbReference>
<dbReference type="Proteomes" id="UP000614216">
    <property type="component" value="Unassembled WGS sequence"/>
</dbReference>
<dbReference type="InterPro" id="IPR029063">
    <property type="entry name" value="SAM-dependent_MTases_sf"/>
</dbReference>
<sequence>MTTAFDHIASDYDNDFTHGSIGALQRQKVWDYLENTLPDRQLSILELNCGTGEDAIHLAGKGHQVLATDLSQKMITIAISKAEKLGFAQQISFLQCDLNNIANAVFTKKFDLIFSNFGGLNCIDAMSMQNLSKVVSRLLKPEGRFIGVIMPAFCLWESVYFLSKFDIKNAFRRSKRGPVMAQLDKQQVETWYYTPARIRRLFQSEFQITGLCPIGFFLPPSYLESFFKKRSGFLNTLDRIEDSINAWSFLSNYSDHFLIDLKSNKTSSE</sequence>
<dbReference type="EMBL" id="JAEUGD010000067">
    <property type="protein sequence ID" value="MBL6449797.1"/>
    <property type="molecule type" value="Genomic_DNA"/>
</dbReference>
<dbReference type="RefSeq" id="WP_202859338.1">
    <property type="nucleotide sequence ID" value="NZ_JAEUGD010000067.1"/>
</dbReference>